<dbReference type="InterPro" id="IPR051794">
    <property type="entry name" value="PG_Endopeptidase_C40"/>
</dbReference>
<evidence type="ECO:0000256" key="2">
    <source>
        <dbReference type="ARBA" id="ARBA00022670"/>
    </source>
</evidence>
<protein>
    <recommendedName>
        <fullName evidence="6">NlpC/P60 domain-containing protein</fullName>
    </recommendedName>
</protein>
<feature type="domain" description="NlpC/P60" evidence="6">
    <location>
        <begin position="51"/>
        <end position="174"/>
    </location>
</feature>
<dbReference type="InterPro" id="IPR000064">
    <property type="entry name" value="NLP_P60_dom"/>
</dbReference>
<dbReference type="RefSeq" id="WP_344155102.1">
    <property type="nucleotide sequence ID" value="NZ_BAAAQR010000012.1"/>
</dbReference>
<keyword evidence="5" id="KW-0732">Signal</keyword>
<evidence type="ECO:0000256" key="3">
    <source>
        <dbReference type="ARBA" id="ARBA00022801"/>
    </source>
</evidence>
<dbReference type="PANTHER" id="PTHR47359:SF3">
    <property type="entry name" value="NLP_P60 DOMAIN-CONTAINING PROTEIN-RELATED"/>
    <property type="match status" value="1"/>
</dbReference>
<name>A0ABP5LU00_9ACTN</name>
<evidence type="ECO:0000259" key="6">
    <source>
        <dbReference type="PROSITE" id="PS51935"/>
    </source>
</evidence>
<comment type="similarity">
    <text evidence="1">Belongs to the peptidase C40 family.</text>
</comment>
<feature type="signal peptide" evidence="5">
    <location>
        <begin position="1"/>
        <end position="24"/>
    </location>
</feature>
<dbReference type="Proteomes" id="UP001501771">
    <property type="component" value="Unassembled WGS sequence"/>
</dbReference>
<evidence type="ECO:0000256" key="4">
    <source>
        <dbReference type="ARBA" id="ARBA00022807"/>
    </source>
</evidence>
<dbReference type="EMBL" id="BAAAQR010000012">
    <property type="protein sequence ID" value="GAA2151833.1"/>
    <property type="molecule type" value="Genomic_DNA"/>
</dbReference>
<dbReference type="Pfam" id="PF00877">
    <property type="entry name" value="NLPC_P60"/>
    <property type="match status" value="1"/>
</dbReference>
<proteinExistence type="inferred from homology"/>
<feature type="chain" id="PRO_5046689061" description="NlpC/P60 domain-containing protein" evidence="5">
    <location>
        <begin position="25"/>
        <end position="174"/>
    </location>
</feature>
<evidence type="ECO:0000256" key="1">
    <source>
        <dbReference type="ARBA" id="ARBA00007074"/>
    </source>
</evidence>
<gene>
    <name evidence="7" type="ORF">GCM10009844_34470</name>
</gene>
<dbReference type="SUPFAM" id="SSF54001">
    <property type="entry name" value="Cysteine proteinases"/>
    <property type="match status" value="1"/>
</dbReference>
<dbReference type="Gene3D" id="3.90.1720.10">
    <property type="entry name" value="endopeptidase domain like (from Nostoc punctiforme)"/>
    <property type="match status" value="1"/>
</dbReference>
<accession>A0ABP5LU00</accession>
<organism evidence="7 8">
    <name type="scientific">Nocardioides koreensis</name>
    <dbReference type="NCBI Taxonomy" id="433651"/>
    <lineage>
        <taxon>Bacteria</taxon>
        <taxon>Bacillati</taxon>
        <taxon>Actinomycetota</taxon>
        <taxon>Actinomycetes</taxon>
        <taxon>Propionibacteriales</taxon>
        <taxon>Nocardioidaceae</taxon>
        <taxon>Nocardioides</taxon>
    </lineage>
</organism>
<dbReference type="InterPro" id="IPR038765">
    <property type="entry name" value="Papain-like_cys_pep_sf"/>
</dbReference>
<dbReference type="PROSITE" id="PS51935">
    <property type="entry name" value="NLPC_P60"/>
    <property type="match status" value="1"/>
</dbReference>
<keyword evidence="8" id="KW-1185">Reference proteome</keyword>
<evidence type="ECO:0000313" key="8">
    <source>
        <dbReference type="Proteomes" id="UP001501771"/>
    </source>
</evidence>
<dbReference type="PANTHER" id="PTHR47359">
    <property type="entry name" value="PEPTIDOGLYCAN DL-ENDOPEPTIDASE CWLO"/>
    <property type="match status" value="1"/>
</dbReference>
<reference evidence="8" key="1">
    <citation type="journal article" date="2019" name="Int. J. Syst. Evol. Microbiol.">
        <title>The Global Catalogue of Microorganisms (GCM) 10K type strain sequencing project: providing services to taxonomists for standard genome sequencing and annotation.</title>
        <authorList>
            <consortium name="The Broad Institute Genomics Platform"/>
            <consortium name="The Broad Institute Genome Sequencing Center for Infectious Disease"/>
            <person name="Wu L."/>
            <person name="Ma J."/>
        </authorList>
    </citation>
    <scope>NUCLEOTIDE SEQUENCE [LARGE SCALE GENOMIC DNA]</scope>
    <source>
        <strain evidence="8">JCM 16022</strain>
    </source>
</reference>
<evidence type="ECO:0000256" key="5">
    <source>
        <dbReference type="SAM" id="SignalP"/>
    </source>
</evidence>
<keyword evidence="3" id="KW-0378">Hydrolase</keyword>
<keyword evidence="2" id="KW-0645">Protease</keyword>
<sequence>MSARLRAFIALPALLLSLFTAVVAAGVSTAPTADAATHKAHHKAHHAPSQSAKIVHARNLALRQIGDPYVYGAAGPKAFDCSGLVFFSYRHSGLSVPRTSSAQAAHARHIPKSRLKTGDFLFFADGGGVYHVGIFLHWGKGHHAVMLHSPKPGQKVQRAVPWTSSWFAGTLRGR</sequence>
<keyword evidence="4" id="KW-0788">Thiol protease</keyword>
<comment type="caution">
    <text evidence="7">The sequence shown here is derived from an EMBL/GenBank/DDBJ whole genome shotgun (WGS) entry which is preliminary data.</text>
</comment>
<evidence type="ECO:0000313" key="7">
    <source>
        <dbReference type="EMBL" id="GAA2151833.1"/>
    </source>
</evidence>